<evidence type="ECO:0000313" key="3">
    <source>
        <dbReference type="Proteomes" id="UP001196413"/>
    </source>
</evidence>
<comment type="caution">
    <text evidence="2">The sequence shown here is derived from an EMBL/GenBank/DDBJ whole genome shotgun (WGS) entry which is preliminary data.</text>
</comment>
<keyword evidence="3" id="KW-1185">Reference proteome</keyword>
<evidence type="ECO:0000256" key="1">
    <source>
        <dbReference type="SAM" id="MobiDB-lite"/>
    </source>
</evidence>
<dbReference type="EMBL" id="JAHQIW010007170">
    <property type="protein sequence ID" value="KAJ1372679.1"/>
    <property type="molecule type" value="Genomic_DNA"/>
</dbReference>
<dbReference type="AlphaFoldDB" id="A0AAD5WJB3"/>
<dbReference type="Proteomes" id="UP001196413">
    <property type="component" value="Unassembled WGS sequence"/>
</dbReference>
<proteinExistence type="predicted"/>
<accession>A0AAD5WJB3</accession>
<evidence type="ECO:0000313" key="2">
    <source>
        <dbReference type="EMBL" id="KAJ1372679.1"/>
    </source>
</evidence>
<gene>
    <name evidence="2" type="ORF">KIN20_034888</name>
</gene>
<sequence>MCHFTALRTTNGRLGKQCTKNTQFEILGSSCPLKEQQIALVRNGDLRNHDDGSNNLMAASIRGSSGRAKKRYNGSGVFDSTPSVFTPPRSEGANQIRPTQAPVQLNNEIYSSSSGEHCAP</sequence>
<reference evidence="2" key="1">
    <citation type="submission" date="2021-06" db="EMBL/GenBank/DDBJ databases">
        <title>Parelaphostrongylus tenuis whole genome reference sequence.</title>
        <authorList>
            <person name="Garwood T.J."/>
            <person name="Larsen P.A."/>
            <person name="Fountain-Jones N.M."/>
            <person name="Garbe J.R."/>
            <person name="Macchietto M.G."/>
            <person name="Kania S.A."/>
            <person name="Gerhold R.W."/>
            <person name="Richards J.E."/>
            <person name="Wolf T.M."/>
        </authorList>
    </citation>
    <scope>NUCLEOTIDE SEQUENCE</scope>
    <source>
        <strain evidence="2">MNPRO001-30</strain>
        <tissue evidence="2">Meninges</tissue>
    </source>
</reference>
<protein>
    <submittedName>
        <fullName evidence="2">Uncharacterized protein</fullName>
    </submittedName>
</protein>
<organism evidence="2 3">
    <name type="scientific">Parelaphostrongylus tenuis</name>
    <name type="common">Meningeal worm</name>
    <dbReference type="NCBI Taxonomy" id="148309"/>
    <lineage>
        <taxon>Eukaryota</taxon>
        <taxon>Metazoa</taxon>
        <taxon>Ecdysozoa</taxon>
        <taxon>Nematoda</taxon>
        <taxon>Chromadorea</taxon>
        <taxon>Rhabditida</taxon>
        <taxon>Rhabditina</taxon>
        <taxon>Rhabditomorpha</taxon>
        <taxon>Strongyloidea</taxon>
        <taxon>Metastrongylidae</taxon>
        <taxon>Parelaphostrongylus</taxon>
    </lineage>
</organism>
<name>A0AAD5WJB3_PARTN</name>
<feature type="region of interest" description="Disordered" evidence="1">
    <location>
        <begin position="46"/>
        <end position="99"/>
    </location>
</feature>